<keyword evidence="2" id="KW-1185">Reference proteome</keyword>
<gene>
    <name evidence="1" type="ORF">Aiant_79390</name>
</gene>
<reference evidence="1 2" key="1">
    <citation type="submission" date="2020-08" db="EMBL/GenBank/DDBJ databases">
        <title>Whole genome shotgun sequence of Actinoplanes ianthinogenes NBRC 13996.</title>
        <authorList>
            <person name="Komaki H."/>
            <person name="Tamura T."/>
        </authorList>
    </citation>
    <scope>NUCLEOTIDE SEQUENCE [LARGE SCALE GENOMIC DNA]</scope>
    <source>
        <strain evidence="1 2">NBRC 13996</strain>
    </source>
</reference>
<proteinExistence type="predicted"/>
<dbReference type="Proteomes" id="UP000676967">
    <property type="component" value="Chromosome"/>
</dbReference>
<dbReference type="EMBL" id="AP023356">
    <property type="protein sequence ID" value="BCJ47282.1"/>
    <property type="molecule type" value="Genomic_DNA"/>
</dbReference>
<evidence type="ECO:0000313" key="1">
    <source>
        <dbReference type="EMBL" id="BCJ47282.1"/>
    </source>
</evidence>
<evidence type="ECO:0000313" key="2">
    <source>
        <dbReference type="Proteomes" id="UP000676967"/>
    </source>
</evidence>
<protein>
    <submittedName>
        <fullName evidence="1">Uncharacterized protein</fullName>
    </submittedName>
</protein>
<sequence>MAPAGIPPDRKLRRAPGAGAAEVRFADAYPHLVQLASGEVAYGFATGRALGRSALWDGLGPRGR</sequence>
<accession>A0ABM7M6K0</accession>
<organism evidence="1 2">
    <name type="scientific">Actinoplanes ianthinogenes</name>
    <dbReference type="NCBI Taxonomy" id="122358"/>
    <lineage>
        <taxon>Bacteria</taxon>
        <taxon>Bacillati</taxon>
        <taxon>Actinomycetota</taxon>
        <taxon>Actinomycetes</taxon>
        <taxon>Micromonosporales</taxon>
        <taxon>Micromonosporaceae</taxon>
        <taxon>Actinoplanes</taxon>
    </lineage>
</organism>
<name>A0ABM7M6K0_9ACTN</name>